<protein>
    <submittedName>
        <fullName evidence="1">Uncharacterized protein</fullName>
    </submittedName>
</protein>
<proteinExistence type="predicted"/>
<comment type="caution">
    <text evidence="1">The sequence shown here is derived from an EMBL/GenBank/DDBJ whole genome shotgun (WGS) entry which is preliminary data.</text>
</comment>
<dbReference type="AlphaFoldDB" id="K3V757"/>
<dbReference type="Proteomes" id="UP000007978">
    <property type="component" value="Chromosome 4"/>
</dbReference>
<dbReference type="GeneID" id="20369192"/>
<dbReference type="PANTHER" id="PTHR31252:SF11">
    <property type="entry name" value="DUF4419 DOMAIN-CONTAINING PROTEIN"/>
    <property type="match status" value="1"/>
</dbReference>
<dbReference type="Pfam" id="PF14388">
    <property type="entry name" value="DUF4419"/>
    <property type="match status" value="1"/>
</dbReference>
<evidence type="ECO:0000313" key="2">
    <source>
        <dbReference type="Proteomes" id="UP000007978"/>
    </source>
</evidence>
<accession>K3V757</accession>
<dbReference type="KEGG" id="fpu:FPSE_10575"/>
<dbReference type="OrthoDB" id="9978173at2759"/>
<dbReference type="EMBL" id="AFNW01000350">
    <property type="protein sequence ID" value="EKJ69237.1"/>
    <property type="molecule type" value="Genomic_DNA"/>
</dbReference>
<keyword evidence="2" id="KW-1185">Reference proteome</keyword>
<gene>
    <name evidence="1" type="ORF">FPSE_10575</name>
</gene>
<name>K3V757_FUSPC</name>
<dbReference type="RefSeq" id="XP_009261967.1">
    <property type="nucleotide sequence ID" value="XM_009263692.1"/>
</dbReference>
<sequence length="418" mass="48062">MSQSWCFTYAKTHPKVLRGTSPYLYRRSTKIHTSLDMEESETLFVSGSGNGFIWSACRAYNQGAPLFIRPDDVWLAILQSIGRFCLPEMDEALLKEKFGVPRLTDKDFSSPNALSNEMEYLVNRRCLSEERKNSLMPDFTTTRPEDVTAACVSILGKQWNEKLPTDLRFRIGSISMVTLVGQPCDWLGLLDKLKDFEDEGEGVQLFIKRIRPILRRLHYAAREPDSPTARELFSTMVRRTPPDDVWYEMDNANVVDGWIASFYHQNEKCRAWQLAGESYEPFEKYGSEASDTAGEEDDDEIFYYTANLADIPTGISKMPVQLQGEDNTLDCFMIGGSIAMAYDRNVHDVWMYRPISGWIMSCTEDSEMERKRQDILHDVRKEIRREWRKAQNTFGHCARSTDAIEAVLSSIKHRLGEL</sequence>
<evidence type="ECO:0000313" key="1">
    <source>
        <dbReference type="EMBL" id="EKJ69237.1"/>
    </source>
</evidence>
<organism evidence="1 2">
    <name type="scientific">Fusarium pseudograminearum (strain CS3096)</name>
    <name type="common">Wheat and barley crown-rot fungus</name>
    <dbReference type="NCBI Taxonomy" id="1028729"/>
    <lineage>
        <taxon>Eukaryota</taxon>
        <taxon>Fungi</taxon>
        <taxon>Dikarya</taxon>
        <taxon>Ascomycota</taxon>
        <taxon>Pezizomycotina</taxon>
        <taxon>Sordariomycetes</taxon>
        <taxon>Hypocreomycetidae</taxon>
        <taxon>Hypocreales</taxon>
        <taxon>Nectriaceae</taxon>
        <taxon>Fusarium</taxon>
    </lineage>
</organism>
<dbReference type="PANTHER" id="PTHR31252">
    <property type="entry name" value="DUF4419 DOMAIN-CONTAINING PROTEIN"/>
    <property type="match status" value="1"/>
</dbReference>
<dbReference type="HOGENOM" id="CLU_037155_2_0_1"/>
<reference evidence="1 2" key="1">
    <citation type="journal article" date="2012" name="PLoS Pathog.">
        <title>Comparative pathogenomics reveals horizontally acquired novel virulence genes in fungi infecting cereal hosts.</title>
        <authorList>
            <person name="Gardiner D.M."/>
            <person name="McDonald M.C."/>
            <person name="Covarelli L."/>
            <person name="Solomon P.S."/>
            <person name="Rusu A.G."/>
            <person name="Marshall M."/>
            <person name="Kazan K."/>
            <person name="Chakraborty S."/>
            <person name="McDonald B.A."/>
            <person name="Manners J.M."/>
        </authorList>
    </citation>
    <scope>NUCLEOTIDE SEQUENCE [LARGE SCALE GENOMIC DNA]</scope>
    <source>
        <strain evidence="1 2">CS3096</strain>
    </source>
</reference>
<dbReference type="InterPro" id="IPR025533">
    <property type="entry name" value="DUF4419"/>
</dbReference>